<reference evidence="1" key="1">
    <citation type="submission" date="2022-04" db="EMBL/GenBank/DDBJ databases">
        <authorList>
            <person name="Xu L."/>
            <person name="Lv Z."/>
        </authorList>
    </citation>
    <scope>NUCLEOTIDE SEQUENCE</scope>
    <source>
        <strain evidence="1">LV_2022a</strain>
    </source>
</reference>
<reference evidence="1" key="2">
    <citation type="journal article" date="2023" name="Infect Dis Poverty">
        <title>Chromosome-scale genome of the human blood fluke Schistosoma mekongi and its implications for public health.</title>
        <authorList>
            <person name="Zhou M."/>
            <person name="Xu L."/>
            <person name="Xu D."/>
            <person name="Chen W."/>
            <person name="Khan J."/>
            <person name="Hu Y."/>
            <person name="Huang H."/>
            <person name="Wei H."/>
            <person name="Zhang Y."/>
            <person name="Chusongsang P."/>
            <person name="Tanasarnprasert K."/>
            <person name="Hu X."/>
            <person name="Limpanont Y."/>
            <person name="Lv Z."/>
        </authorList>
    </citation>
    <scope>NUCLEOTIDE SEQUENCE</scope>
    <source>
        <strain evidence="1">LV_2022a</strain>
    </source>
</reference>
<evidence type="ECO:0000313" key="1">
    <source>
        <dbReference type="EMBL" id="KAK4473112.1"/>
    </source>
</evidence>
<sequence length="326" mass="37069">MEQNLTELLSNFQYDEQDEEDIDNFFTTQLSSFKTSIIEQTSKRNSHYSNNDCTNCQPQSNESDNLSKELMAMTMSLDNTNEQVNENEAVVNCSTTSGLLLPYLEGIIDEENLPDSMQACIRELRYLLQHKPTIHPPMHSLFALPGNDKFVKYSAQMLPLSLSSKSIDGELDNLPIPVSSGNSGFQSSHKGTLLSRKTLPSSTSASMKLVPVSKALEILPSKPSLNQFTKKFTSFTEIPLTKVLKDEETERQQLKKIIAKQNPLVYKLKKINQLNQPRRTRPKKAKELFEQFQAIYSNTRKQAIISAMNTMNQEFDRKTEQLCENN</sequence>
<evidence type="ECO:0000313" key="2">
    <source>
        <dbReference type="Proteomes" id="UP001292079"/>
    </source>
</evidence>
<proteinExistence type="predicted"/>
<name>A0AAE2D6L1_SCHME</name>
<dbReference type="EMBL" id="JALJAT010000002">
    <property type="protein sequence ID" value="KAK4473112.1"/>
    <property type="molecule type" value="Genomic_DNA"/>
</dbReference>
<protein>
    <submittedName>
        <fullName evidence="1">Uncharacterized protein</fullName>
    </submittedName>
</protein>
<gene>
    <name evidence="1" type="ORF">MN116_004298</name>
</gene>
<comment type="caution">
    <text evidence="1">The sequence shown here is derived from an EMBL/GenBank/DDBJ whole genome shotgun (WGS) entry which is preliminary data.</text>
</comment>
<keyword evidence="2" id="KW-1185">Reference proteome</keyword>
<accession>A0AAE2D6L1</accession>
<organism evidence="1 2">
    <name type="scientific">Schistosoma mekongi</name>
    <name type="common">Parasitic worm</name>
    <dbReference type="NCBI Taxonomy" id="38744"/>
    <lineage>
        <taxon>Eukaryota</taxon>
        <taxon>Metazoa</taxon>
        <taxon>Spiralia</taxon>
        <taxon>Lophotrochozoa</taxon>
        <taxon>Platyhelminthes</taxon>
        <taxon>Trematoda</taxon>
        <taxon>Digenea</taxon>
        <taxon>Strigeidida</taxon>
        <taxon>Schistosomatoidea</taxon>
        <taxon>Schistosomatidae</taxon>
        <taxon>Schistosoma</taxon>
    </lineage>
</organism>
<dbReference type="AlphaFoldDB" id="A0AAE2D6L1"/>
<dbReference type="Proteomes" id="UP001292079">
    <property type="component" value="Unassembled WGS sequence"/>
</dbReference>